<evidence type="ECO:0000313" key="2">
    <source>
        <dbReference type="Proteomes" id="UP000215902"/>
    </source>
</evidence>
<protein>
    <submittedName>
        <fullName evidence="1">Uncharacterized protein</fullName>
    </submittedName>
</protein>
<evidence type="ECO:0000313" key="1">
    <source>
        <dbReference type="EMBL" id="PAA92220.1"/>
    </source>
</evidence>
<gene>
    <name evidence="1" type="ORF">BOX15_Mlig001493g3</name>
</gene>
<keyword evidence="2" id="KW-1185">Reference proteome</keyword>
<proteinExistence type="predicted"/>
<dbReference type="Proteomes" id="UP000215902">
    <property type="component" value="Unassembled WGS sequence"/>
</dbReference>
<reference evidence="1 2" key="1">
    <citation type="submission" date="2017-06" db="EMBL/GenBank/DDBJ databases">
        <title>A platform for efficient transgenesis in Macrostomum lignano, a flatworm model organism for stem cell research.</title>
        <authorList>
            <person name="Berezikov E."/>
        </authorList>
    </citation>
    <scope>NUCLEOTIDE SEQUENCE [LARGE SCALE GENOMIC DNA]</scope>
    <source>
        <strain evidence="1">DV1</strain>
        <tissue evidence="1">Whole organism</tissue>
    </source>
</reference>
<sequence>MAFILDSTTGSRIGLLHISQGDFVGASSSQLGERVERESAMQCILGDLIQLDAD</sequence>
<accession>A0A267H1Q2</accession>
<name>A0A267H1Q2_9PLAT</name>
<organism evidence="1 2">
    <name type="scientific">Macrostomum lignano</name>
    <dbReference type="NCBI Taxonomy" id="282301"/>
    <lineage>
        <taxon>Eukaryota</taxon>
        <taxon>Metazoa</taxon>
        <taxon>Spiralia</taxon>
        <taxon>Lophotrochozoa</taxon>
        <taxon>Platyhelminthes</taxon>
        <taxon>Rhabditophora</taxon>
        <taxon>Macrostomorpha</taxon>
        <taxon>Macrostomida</taxon>
        <taxon>Macrostomidae</taxon>
        <taxon>Macrostomum</taxon>
    </lineage>
</organism>
<dbReference type="AlphaFoldDB" id="A0A267H1Q2"/>
<dbReference type="EMBL" id="NIVC01000059">
    <property type="protein sequence ID" value="PAA92220.1"/>
    <property type="molecule type" value="Genomic_DNA"/>
</dbReference>
<comment type="caution">
    <text evidence="1">The sequence shown here is derived from an EMBL/GenBank/DDBJ whole genome shotgun (WGS) entry which is preliminary data.</text>
</comment>